<reference evidence="6" key="1">
    <citation type="submission" date="2015-04" db="UniProtKB">
        <authorList>
            <consortium name="EnsemblPlants"/>
        </authorList>
    </citation>
    <scope>IDENTIFICATION</scope>
    <source>
        <strain evidence="6">SL10</strain>
    </source>
</reference>
<dbReference type="Pfam" id="PF10607">
    <property type="entry name" value="CTLH"/>
    <property type="match status" value="1"/>
</dbReference>
<keyword evidence="2" id="KW-0430">Lectin</keyword>
<dbReference type="PROSITE" id="PS50897">
    <property type="entry name" value="CTLH"/>
    <property type="match status" value="1"/>
</dbReference>
<dbReference type="Gramene" id="ONIVA01G37100.1">
    <property type="protein sequence ID" value="ONIVA01G37100.1"/>
    <property type="gene ID" value="ONIVA01G37100"/>
</dbReference>
<evidence type="ECO:0000313" key="7">
    <source>
        <dbReference type="Proteomes" id="UP000006591"/>
    </source>
</evidence>
<feature type="domain" description="Jacalin-type lectin" evidence="5">
    <location>
        <begin position="631"/>
        <end position="772"/>
    </location>
</feature>
<dbReference type="InterPro" id="IPR006595">
    <property type="entry name" value="CTLH_C"/>
</dbReference>
<dbReference type="InterPro" id="IPR033734">
    <property type="entry name" value="Jacalin-like_lectin_dom_plant"/>
</dbReference>
<dbReference type="GO" id="GO:0030246">
    <property type="term" value="F:carbohydrate binding"/>
    <property type="evidence" value="ECO:0007669"/>
    <property type="project" value="UniProtKB-KW"/>
</dbReference>
<evidence type="ECO:0000256" key="3">
    <source>
        <dbReference type="SAM" id="MobiDB-lite"/>
    </source>
</evidence>
<dbReference type="SMART" id="SM00667">
    <property type="entry name" value="LisH"/>
    <property type="match status" value="1"/>
</dbReference>
<dbReference type="SMART" id="SM00915">
    <property type="entry name" value="Jacalin"/>
    <property type="match status" value="3"/>
</dbReference>
<dbReference type="HOGENOM" id="CLU_019384_2_1_1"/>
<dbReference type="PANTHER" id="PTHR47293">
    <property type="entry name" value="JACALIN-RELATED LECTIN 3"/>
    <property type="match status" value="1"/>
</dbReference>
<dbReference type="Pfam" id="PF01419">
    <property type="entry name" value="Jacalin"/>
    <property type="match status" value="3"/>
</dbReference>
<dbReference type="Proteomes" id="UP000006591">
    <property type="component" value="Chromosome 1"/>
</dbReference>
<dbReference type="EnsemblPlants" id="ONIVA01G37100.1">
    <property type="protein sequence ID" value="ONIVA01G37100.1"/>
    <property type="gene ID" value="ONIVA01G37100"/>
</dbReference>
<proteinExistence type="inferred from homology"/>
<accession>A0A0E0FTV9</accession>
<dbReference type="STRING" id="4536.A0A0E0FTV9"/>
<sequence>MMDLDPRLYENVSVSDNDVRNIVLSYLMHNCFKETAETFLSSTGLELPVDYTVDVDKRKAIFSFVLEGNALKAIDLTEELAPNLLENDMDLHFDLLSLHFIELVRSRKCTEALEFGQKKLTPFGKVPKYVEKLEDFMALLAYEEPEKSPMFHLLSPEYRQNVADSLNRAVLAHANRPAYSSLERVIQQATVVRQYLQQEVGKSFKGFNGKNPILVGPWGGLGGTLWDDGVHSTVRQIVITHGAAIDSIKIEYDLKGKSVWSEKHGGDGGTKTDQVKLDYPQEILTSVSGYYGSLGGCIVVRSLTFRSNLSKYGPFGSEEGTPFSLPVAVTGKVIGFHGKSGWFLDSIGCHFKKEKNATPSSNAPSALRSITRPHDKNGNRYADSNAGYDMVLAVRDRGDSYSVLTSNNPKEQYPNQSQDATLWNKMVSLPSFYSDNGTMTISTPVRFGPWGGNGGTIFDDGIYTGVRQINLTRGLGISSMKVLYDRNGQAIWGDKRGSSGAARAEKVVFDFPSEILTHITGYFSSTMIIGSTVIKSLTFHTTKKSHGPFGDETGTFFSSCLTEGRIVGFHGRDGWYIDSIGVHVLEGKVLSQRADRALTETSPSRHADMLAVAQREIGDEVTYGVVKEPIPVGPGPWGGEGGKPWDDGVYTGVKQIYIMRADFIGSVQIEYDRSGQSIWSTRHGNGGQITHRIKLDYPHEVLNCIYGYYNTCQDEGPRVLRSITLVSNRGKYGPFGEEVGTYFSSATTEGKVVGFHGRSGLYLDAIGVHMQHWLGDRNRTAAPSSNKYYISKFAERFREPDDGEVGEEQGKWHVH</sequence>
<protein>
    <recommendedName>
        <fullName evidence="8">Jacalin-type lectin domain-containing protein</fullName>
    </recommendedName>
</protein>
<dbReference type="AlphaFoldDB" id="A0A0E0FTV9"/>
<dbReference type="SMART" id="SM00668">
    <property type="entry name" value="CTLH"/>
    <property type="match status" value="1"/>
</dbReference>
<dbReference type="Gene3D" id="2.100.10.30">
    <property type="entry name" value="Jacalin-like lectin domain"/>
    <property type="match status" value="3"/>
</dbReference>
<reference evidence="6" key="2">
    <citation type="submission" date="2018-04" db="EMBL/GenBank/DDBJ databases">
        <title>OnivRS2 (Oryza nivara Reference Sequence Version 2).</title>
        <authorList>
            <person name="Zhang J."/>
            <person name="Kudrna D."/>
            <person name="Lee S."/>
            <person name="Talag J."/>
            <person name="Rajasekar S."/>
            <person name="Welchert J."/>
            <person name="Hsing Y.-I."/>
            <person name="Wing R.A."/>
        </authorList>
    </citation>
    <scope>NUCLEOTIDE SEQUENCE [LARGE SCALE GENOMIC DNA]</scope>
</reference>
<feature type="region of interest" description="Disordered" evidence="3">
    <location>
        <begin position="355"/>
        <end position="383"/>
    </location>
</feature>
<evidence type="ECO:0000313" key="6">
    <source>
        <dbReference type="EnsemblPlants" id="ONIVA01G37100.1"/>
    </source>
</evidence>
<feature type="domain" description="CTLH" evidence="4">
    <location>
        <begin position="54"/>
        <end position="111"/>
    </location>
</feature>
<dbReference type="PROSITE" id="PS51752">
    <property type="entry name" value="JACALIN_LECTIN"/>
    <property type="match status" value="3"/>
</dbReference>
<dbReference type="PROSITE" id="PS50896">
    <property type="entry name" value="LISH"/>
    <property type="match status" value="1"/>
</dbReference>
<keyword evidence="7" id="KW-1185">Reference proteome</keyword>
<dbReference type="InterPro" id="IPR024964">
    <property type="entry name" value="CTLH/CRA"/>
</dbReference>
<name>A0A0E0FTV9_ORYNI</name>
<dbReference type="OMA" id="KQIYLTR"/>
<dbReference type="InterPro" id="IPR001229">
    <property type="entry name" value="Jacalin-like_lectin_dom"/>
</dbReference>
<comment type="similarity">
    <text evidence="1">Belongs to the jacalin lectin family.</text>
</comment>
<evidence type="ECO:0008006" key="8">
    <source>
        <dbReference type="Google" id="ProtNLM"/>
    </source>
</evidence>
<dbReference type="SMART" id="SM00757">
    <property type="entry name" value="CRA"/>
    <property type="match status" value="1"/>
</dbReference>
<dbReference type="FunFam" id="2.100.10.30:FF:000001">
    <property type="entry name" value="Jacalin-related lectin 33"/>
    <property type="match status" value="3"/>
</dbReference>
<evidence type="ECO:0000256" key="1">
    <source>
        <dbReference type="ARBA" id="ARBA00006568"/>
    </source>
</evidence>
<dbReference type="SUPFAM" id="SSF51101">
    <property type="entry name" value="Mannose-binding lectins"/>
    <property type="match status" value="3"/>
</dbReference>
<evidence type="ECO:0000259" key="5">
    <source>
        <dbReference type="PROSITE" id="PS51752"/>
    </source>
</evidence>
<dbReference type="InterPro" id="IPR006594">
    <property type="entry name" value="LisH"/>
</dbReference>
<dbReference type="eggNOG" id="KOG2659">
    <property type="taxonomic scope" value="Eukaryota"/>
</dbReference>
<dbReference type="PANTHER" id="PTHR47293:SF68">
    <property type="entry name" value="JACALIN-RELATED LECTIN 3"/>
    <property type="match status" value="1"/>
</dbReference>
<dbReference type="CDD" id="cd09612">
    <property type="entry name" value="Jacalin"/>
    <property type="match status" value="3"/>
</dbReference>
<evidence type="ECO:0000256" key="2">
    <source>
        <dbReference type="ARBA" id="ARBA00022734"/>
    </source>
</evidence>
<evidence type="ECO:0000259" key="4">
    <source>
        <dbReference type="PROSITE" id="PS50897"/>
    </source>
</evidence>
<feature type="domain" description="Jacalin-type lectin" evidence="5">
    <location>
        <begin position="212"/>
        <end position="353"/>
    </location>
</feature>
<dbReference type="InterPro" id="IPR036404">
    <property type="entry name" value="Jacalin-like_lectin_dom_sf"/>
</dbReference>
<organism evidence="6">
    <name type="scientific">Oryza nivara</name>
    <name type="common">Indian wild rice</name>
    <name type="synonym">Oryza sativa f. spontanea</name>
    <dbReference type="NCBI Taxonomy" id="4536"/>
    <lineage>
        <taxon>Eukaryota</taxon>
        <taxon>Viridiplantae</taxon>
        <taxon>Streptophyta</taxon>
        <taxon>Embryophyta</taxon>
        <taxon>Tracheophyta</taxon>
        <taxon>Spermatophyta</taxon>
        <taxon>Magnoliopsida</taxon>
        <taxon>Liliopsida</taxon>
        <taxon>Poales</taxon>
        <taxon>Poaceae</taxon>
        <taxon>BOP clade</taxon>
        <taxon>Oryzoideae</taxon>
        <taxon>Oryzeae</taxon>
        <taxon>Oryzinae</taxon>
        <taxon>Oryza</taxon>
    </lineage>
</organism>
<dbReference type="InterPro" id="IPR013144">
    <property type="entry name" value="CRA_dom"/>
</dbReference>
<feature type="domain" description="Jacalin-type lectin" evidence="5">
    <location>
        <begin position="444"/>
        <end position="586"/>
    </location>
</feature>